<protein>
    <recommendedName>
        <fullName evidence="1">Tail specific protease domain-containing protein</fullName>
    </recommendedName>
</protein>
<evidence type="ECO:0000259" key="1">
    <source>
        <dbReference type="SMART" id="SM00245"/>
    </source>
</evidence>
<dbReference type="SUPFAM" id="SSF52096">
    <property type="entry name" value="ClpP/crotonase"/>
    <property type="match status" value="1"/>
</dbReference>
<keyword evidence="3" id="KW-1185">Reference proteome</keyword>
<dbReference type="GO" id="GO:0008236">
    <property type="term" value="F:serine-type peptidase activity"/>
    <property type="evidence" value="ECO:0007669"/>
    <property type="project" value="InterPro"/>
</dbReference>
<dbReference type="RefSeq" id="WP_196418882.1">
    <property type="nucleotide sequence ID" value="NZ_JADQTO010000025.1"/>
</dbReference>
<dbReference type="PANTHER" id="PTHR11261">
    <property type="entry name" value="INTERPHOTORECEPTOR RETINOID-BINDING PROTEIN"/>
    <property type="match status" value="1"/>
</dbReference>
<dbReference type="InterPro" id="IPR005151">
    <property type="entry name" value="Tail-specific_protease"/>
</dbReference>
<sequence length="312" mass="32313">MSDDTAARVAAGIGAWVERLLPDRERAGLLAAALRREFGDSTERISAEVCRRIEKVCHSYSRHLTLKFHADGSLVPDREEPMGWPPPDGAAIARARGGVVSVERHQGVAVLRVDSLEAWESAGPFLEDAFAAAEAVGGVAAGAGAVEGRGGSRTDGGGGLVLDLRRNGGGDMETLSRIAGFVLGPEAVTLATVTTMERVDEYRTAPAGRGGGRRVVVLTSERTYSSGEALAYVLQNRGVTVVGRRTAGAADHCTPARVSPHVVALIPYGVVRDPVTGGNWEGTGVVPDIEVPEGAEMAAAMGACADGARPGA</sequence>
<feature type="domain" description="Tail specific protease" evidence="1">
    <location>
        <begin position="85"/>
        <end position="292"/>
    </location>
</feature>
<dbReference type="Proteomes" id="UP000598146">
    <property type="component" value="Unassembled WGS sequence"/>
</dbReference>
<dbReference type="GO" id="GO:0006508">
    <property type="term" value="P:proteolysis"/>
    <property type="evidence" value="ECO:0007669"/>
    <property type="project" value="InterPro"/>
</dbReference>
<dbReference type="EMBL" id="JADQTO010000025">
    <property type="protein sequence ID" value="MBG0567103.1"/>
    <property type="molecule type" value="Genomic_DNA"/>
</dbReference>
<comment type="caution">
    <text evidence="2">The sequence shown here is derived from an EMBL/GenBank/DDBJ whole genome shotgun (WGS) entry which is preliminary data.</text>
</comment>
<dbReference type="SMART" id="SM00245">
    <property type="entry name" value="TSPc"/>
    <property type="match status" value="1"/>
</dbReference>
<proteinExistence type="predicted"/>
<evidence type="ECO:0000313" key="2">
    <source>
        <dbReference type="EMBL" id="MBG0567103.1"/>
    </source>
</evidence>
<dbReference type="Gene3D" id="3.90.226.10">
    <property type="entry name" value="2-enoyl-CoA Hydratase, Chain A, domain 1"/>
    <property type="match status" value="1"/>
</dbReference>
<reference evidence="2" key="1">
    <citation type="submission" date="2020-11" db="EMBL/GenBank/DDBJ databases">
        <title>Isolation and identification of active actinomycetes.</title>
        <authorList>
            <person name="Sun X."/>
        </authorList>
    </citation>
    <scope>NUCLEOTIDE SEQUENCE</scope>
    <source>
        <strain evidence="2">NEAU-A11</strain>
    </source>
</reference>
<organism evidence="2 3">
    <name type="scientific">Actinoplanes aureus</name>
    <dbReference type="NCBI Taxonomy" id="2792083"/>
    <lineage>
        <taxon>Bacteria</taxon>
        <taxon>Bacillati</taxon>
        <taxon>Actinomycetota</taxon>
        <taxon>Actinomycetes</taxon>
        <taxon>Micromonosporales</taxon>
        <taxon>Micromonosporaceae</taxon>
        <taxon>Actinoplanes</taxon>
    </lineage>
</organism>
<accession>A0A931G0S4</accession>
<name>A0A931G0S4_9ACTN</name>
<gene>
    <name evidence="2" type="ORF">I4J89_37215</name>
</gene>
<dbReference type="Pfam" id="PF03572">
    <property type="entry name" value="Peptidase_S41"/>
    <property type="match status" value="1"/>
</dbReference>
<dbReference type="InterPro" id="IPR029045">
    <property type="entry name" value="ClpP/crotonase-like_dom_sf"/>
</dbReference>
<evidence type="ECO:0000313" key="3">
    <source>
        <dbReference type="Proteomes" id="UP000598146"/>
    </source>
</evidence>
<dbReference type="AlphaFoldDB" id="A0A931G0S4"/>
<dbReference type="PANTHER" id="PTHR11261:SF3">
    <property type="entry name" value="RETINOL-BINDING PROTEIN 3"/>
    <property type="match status" value="1"/>
</dbReference>